<dbReference type="EMBL" id="MF101448">
    <property type="protein sequence ID" value="ARW67681.1"/>
    <property type="molecule type" value="Genomic_DNA"/>
</dbReference>
<dbReference type="GeneID" id="33361035"/>
<organism evidence="1">
    <name type="scientific">Lophocladia kuetzingii</name>
    <dbReference type="NCBI Taxonomy" id="675577"/>
    <lineage>
        <taxon>Eukaryota</taxon>
        <taxon>Rhodophyta</taxon>
        <taxon>Florideophyceae</taxon>
        <taxon>Rhodymeniophycidae</taxon>
        <taxon>Ceramiales</taxon>
        <taxon>Rhodomelaceae</taxon>
        <taxon>Lophothalieae</taxon>
        <taxon>Lophocladia</taxon>
    </lineage>
</organism>
<geneLocation type="chloroplast" evidence="1"/>
<name>A0A1Z1MPI4_9FLOR</name>
<accession>A0A1Z1MPI4</accession>
<gene>
    <name evidence="1" type="primary">orf42b</name>
</gene>
<dbReference type="AlphaFoldDB" id="A0A1Z1MPI4"/>
<evidence type="ECO:0000313" key="1">
    <source>
        <dbReference type="EMBL" id="ARW67681.1"/>
    </source>
</evidence>
<keyword evidence="1" id="KW-0150">Chloroplast</keyword>
<proteinExistence type="predicted"/>
<dbReference type="RefSeq" id="YP_009398495.1">
    <property type="nucleotide sequence ID" value="NC_035292.1"/>
</dbReference>
<keyword evidence="1" id="KW-0934">Plastid</keyword>
<reference evidence="1" key="1">
    <citation type="journal article" date="2017" name="J. Phycol.">
        <title>Analysis of chloroplast genomes and a supermatrix inform reclassification of the Rhodomelaceae (Rhodophyta).</title>
        <authorList>
            <person name="Diaz-Tapia P."/>
            <person name="Maggs C.A."/>
            <person name="West J.A."/>
            <person name="Verbruggen H."/>
        </authorList>
    </citation>
    <scope>NUCLEOTIDE SEQUENCE</scope>
    <source>
        <strain evidence="1">PD1509</strain>
    </source>
</reference>
<protein>
    <submittedName>
        <fullName evidence="1">Uncharacterized protein</fullName>
    </submittedName>
</protein>
<sequence>MQEEEEIIEYDHTRIYSHEIDLGVLQSDGMEWIKNYTCKKER</sequence>